<protein>
    <submittedName>
        <fullName evidence="1">Uncharacterized protein</fullName>
    </submittedName>
</protein>
<gene>
    <name evidence="1" type="ORF">BpHYR1_040997</name>
</gene>
<dbReference type="Proteomes" id="UP000276133">
    <property type="component" value="Unassembled WGS sequence"/>
</dbReference>
<dbReference type="EMBL" id="REGN01011376">
    <property type="protein sequence ID" value="RMZ97503.1"/>
    <property type="molecule type" value="Genomic_DNA"/>
</dbReference>
<evidence type="ECO:0000313" key="1">
    <source>
        <dbReference type="EMBL" id="RMZ97503.1"/>
    </source>
</evidence>
<accession>A0A3M7PEQ4</accession>
<sequence>MFSMSFSYITHFLINRNSFKTNLILCIQLLIPSLNLNQKIHDKRINQKLSLNITILDFEIV</sequence>
<reference evidence="1 2" key="1">
    <citation type="journal article" date="2018" name="Sci. Rep.">
        <title>Genomic signatures of local adaptation to the degree of environmental predictability in rotifers.</title>
        <authorList>
            <person name="Franch-Gras L."/>
            <person name="Hahn C."/>
            <person name="Garcia-Roger E.M."/>
            <person name="Carmona M.J."/>
            <person name="Serra M."/>
            <person name="Gomez A."/>
        </authorList>
    </citation>
    <scope>NUCLEOTIDE SEQUENCE [LARGE SCALE GENOMIC DNA]</scope>
    <source>
        <strain evidence="1">HYR1</strain>
    </source>
</reference>
<comment type="caution">
    <text evidence="1">The sequence shown here is derived from an EMBL/GenBank/DDBJ whole genome shotgun (WGS) entry which is preliminary data.</text>
</comment>
<evidence type="ECO:0000313" key="2">
    <source>
        <dbReference type="Proteomes" id="UP000276133"/>
    </source>
</evidence>
<dbReference type="AlphaFoldDB" id="A0A3M7PEQ4"/>
<name>A0A3M7PEQ4_BRAPC</name>
<proteinExistence type="predicted"/>
<keyword evidence="2" id="KW-1185">Reference proteome</keyword>
<organism evidence="1 2">
    <name type="scientific">Brachionus plicatilis</name>
    <name type="common">Marine rotifer</name>
    <name type="synonym">Brachionus muelleri</name>
    <dbReference type="NCBI Taxonomy" id="10195"/>
    <lineage>
        <taxon>Eukaryota</taxon>
        <taxon>Metazoa</taxon>
        <taxon>Spiralia</taxon>
        <taxon>Gnathifera</taxon>
        <taxon>Rotifera</taxon>
        <taxon>Eurotatoria</taxon>
        <taxon>Monogononta</taxon>
        <taxon>Pseudotrocha</taxon>
        <taxon>Ploima</taxon>
        <taxon>Brachionidae</taxon>
        <taxon>Brachionus</taxon>
    </lineage>
</organism>